<dbReference type="EMBL" id="OZ021737">
    <property type="protein sequence ID" value="CAK9317832.1"/>
    <property type="molecule type" value="Genomic_DNA"/>
</dbReference>
<evidence type="ECO:0000313" key="1">
    <source>
        <dbReference type="EMBL" id="CAK9317832.1"/>
    </source>
</evidence>
<name>A0ABP0YCY1_9ROSI</name>
<proteinExistence type="predicted"/>
<dbReference type="Proteomes" id="UP001642487">
    <property type="component" value="Chromosome 3"/>
</dbReference>
<gene>
    <name evidence="1" type="ORF">CITCOLO1_LOCUS9781</name>
</gene>
<accession>A0ABP0YCY1</accession>
<organism evidence="1 2">
    <name type="scientific">Citrullus colocynthis</name>
    <name type="common">colocynth</name>
    <dbReference type="NCBI Taxonomy" id="252529"/>
    <lineage>
        <taxon>Eukaryota</taxon>
        <taxon>Viridiplantae</taxon>
        <taxon>Streptophyta</taxon>
        <taxon>Embryophyta</taxon>
        <taxon>Tracheophyta</taxon>
        <taxon>Spermatophyta</taxon>
        <taxon>Magnoliopsida</taxon>
        <taxon>eudicotyledons</taxon>
        <taxon>Gunneridae</taxon>
        <taxon>Pentapetalae</taxon>
        <taxon>rosids</taxon>
        <taxon>fabids</taxon>
        <taxon>Cucurbitales</taxon>
        <taxon>Cucurbitaceae</taxon>
        <taxon>Benincaseae</taxon>
        <taxon>Citrullus</taxon>
    </lineage>
</organism>
<keyword evidence="2" id="KW-1185">Reference proteome</keyword>
<sequence length="77" mass="8727">MYARWIAKFIASRRSKVSAESTSLLSLLDQNIYLGLTLLTCSDWLNRKGKGSKIQNQNSTSLTFRISDRICSMLLLV</sequence>
<protein>
    <submittedName>
        <fullName evidence="1">Uncharacterized protein</fullName>
    </submittedName>
</protein>
<reference evidence="1 2" key="1">
    <citation type="submission" date="2024-03" db="EMBL/GenBank/DDBJ databases">
        <authorList>
            <person name="Gkanogiannis A."/>
            <person name="Becerra Lopez-Lavalle L."/>
        </authorList>
    </citation>
    <scope>NUCLEOTIDE SEQUENCE [LARGE SCALE GENOMIC DNA]</scope>
</reference>
<evidence type="ECO:0000313" key="2">
    <source>
        <dbReference type="Proteomes" id="UP001642487"/>
    </source>
</evidence>